<sequence>MTTIRIDGREWPTRPGINLLQACLEAGANLPYFCWHPELGSVGACRQCAVRQFSGPDDRTGRLVMACMTPVSDGAIIAIEDAQARAFREGVIEWMMVNHPHDCPVCEEGGECHLQDMTVMTGHNQRRYRFTKRTHRNQDLGPFVKHEMNRCIACYRCVRFYRDYAGGDDLAAFASHDSVYFGRAEDGALQNAFSGNLVEICPTGVFTDKPFSAVYTRKWDLRGAPSVCVHCAVGCNIIVNAREESVRRVVNRYNAAVNRYMLCDRGRFGHGFVNADSRIRMPLRSIDGHPAPVPTRDAVMQFARMAADGPVVGIASPAHPWKPVSACAPLSGRHGFQPGRRRLNRHAGNWPARCCGSIRVSFPACMKWKARMACWFWGKMSALLPPGWACRCASPSASQPSLWPMRRKCRAGWMPPYAPSAVMRHPACSSLPLPQRIWTPWPRSAFARCLTISRASVSP</sequence>
<dbReference type="InterPro" id="IPR050123">
    <property type="entry name" value="Prok_molybdopt-oxidoreductase"/>
</dbReference>
<dbReference type="GO" id="GO:0051537">
    <property type="term" value="F:2 iron, 2 sulfur cluster binding"/>
    <property type="evidence" value="ECO:0007669"/>
    <property type="project" value="UniProtKB-KW"/>
</dbReference>
<dbReference type="Gene3D" id="2.20.25.90">
    <property type="entry name" value="ADC-like domains"/>
    <property type="match status" value="1"/>
</dbReference>
<dbReference type="CDD" id="cd00207">
    <property type="entry name" value="fer2"/>
    <property type="match status" value="1"/>
</dbReference>
<dbReference type="GO" id="GO:0008137">
    <property type="term" value="F:NADH dehydrogenase (ubiquinone) activity"/>
    <property type="evidence" value="ECO:0007669"/>
    <property type="project" value="InterPro"/>
</dbReference>
<keyword evidence="20" id="KW-0560">Oxidoreductase</keyword>
<dbReference type="GO" id="GO:0016020">
    <property type="term" value="C:membrane"/>
    <property type="evidence" value="ECO:0007669"/>
    <property type="project" value="InterPro"/>
</dbReference>
<dbReference type="InterPro" id="IPR036010">
    <property type="entry name" value="2Fe-2S_ferredoxin-like_sf"/>
</dbReference>
<dbReference type="SMART" id="SM00929">
    <property type="entry name" value="NADH-G_4Fe-4S_3"/>
    <property type="match status" value="1"/>
</dbReference>
<keyword evidence="11" id="KW-0520">NAD</keyword>
<evidence type="ECO:0000256" key="11">
    <source>
        <dbReference type="ARBA" id="ARBA00023027"/>
    </source>
</evidence>
<evidence type="ECO:0000256" key="3">
    <source>
        <dbReference type="ARBA" id="ARBA00019902"/>
    </source>
</evidence>
<dbReference type="InterPro" id="IPR006963">
    <property type="entry name" value="Mopterin_OxRdtase_4Fe-4S_dom"/>
</dbReference>
<evidence type="ECO:0000313" key="20">
    <source>
        <dbReference type="EMBL" id="AXY23845.1"/>
    </source>
</evidence>
<keyword evidence="6" id="KW-0874">Quinone</keyword>
<dbReference type="AlphaFoldDB" id="A0A347WG52"/>
<dbReference type="InterPro" id="IPR019574">
    <property type="entry name" value="NADH_UbQ_OxRdtase_Gsu_4Fe4S-bd"/>
</dbReference>
<dbReference type="PROSITE" id="PS00642">
    <property type="entry name" value="COMPLEX1_75K_2"/>
    <property type="match status" value="1"/>
</dbReference>
<comment type="cofactor">
    <cofactor evidence="1">
        <name>[4Fe-4S] cluster</name>
        <dbReference type="ChEBI" id="CHEBI:49883"/>
    </cofactor>
</comment>
<keyword evidence="5" id="KW-0001">2Fe-2S</keyword>
<keyword evidence="21" id="KW-1185">Reference proteome</keyword>
<name>A0A347WG52_9PROT</name>
<evidence type="ECO:0000256" key="6">
    <source>
        <dbReference type="ARBA" id="ARBA00022719"/>
    </source>
</evidence>
<feature type="domain" description="2Fe-2S ferredoxin-type" evidence="17">
    <location>
        <begin position="1"/>
        <end position="83"/>
    </location>
</feature>
<evidence type="ECO:0000256" key="16">
    <source>
        <dbReference type="ARBA" id="ARBA00047712"/>
    </source>
</evidence>
<keyword evidence="9" id="KW-0408">Iron</keyword>
<dbReference type="InterPro" id="IPR001041">
    <property type="entry name" value="2Fe-2S_ferredoxin-type"/>
</dbReference>
<comment type="cofactor">
    <cofactor evidence="15">
        <name>[2Fe-2S] cluster</name>
        <dbReference type="ChEBI" id="CHEBI:190135"/>
    </cofactor>
</comment>
<evidence type="ECO:0000256" key="5">
    <source>
        <dbReference type="ARBA" id="ARBA00022714"/>
    </source>
</evidence>
<reference evidence="20 21" key="1">
    <citation type="submission" date="2017-08" db="EMBL/GenBank/DDBJ databases">
        <title>Complete genome sequence of Gluconacetobacter saccharivorans CV1 isolated from Fermented Vinegar.</title>
        <authorList>
            <person name="Kim S.-Y."/>
        </authorList>
    </citation>
    <scope>NUCLEOTIDE SEQUENCE [LARGE SCALE GENOMIC DNA]</scope>
    <source>
        <strain evidence="20 21">CV1</strain>
        <plasmid evidence="20 21">unnamed1</plasmid>
    </source>
</reference>
<dbReference type="PROSITE" id="PS51839">
    <property type="entry name" value="4FE4S_HC3"/>
    <property type="match status" value="1"/>
</dbReference>
<keyword evidence="8" id="KW-1278">Translocase</keyword>
<evidence type="ECO:0000256" key="4">
    <source>
        <dbReference type="ARBA" id="ARBA00022485"/>
    </source>
</evidence>
<gene>
    <name evidence="20" type="primary">nuoG_2</name>
    <name evidence="20" type="ORF">CD178_03101</name>
</gene>
<dbReference type="Proteomes" id="UP000264120">
    <property type="component" value="Plasmid unnamed1"/>
</dbReference>
<evidence type="ECO:0000256" key="15">
    <source>
        <dbReference type="ARBA" id="ARBA00034078"/>
    </source>
</evidence>
<keyword evidence="4" id="KW-0004">4Fe-4S</keyword>
<evidence type="ECO:0000256" key="10">
    <source>
        <dbReference type="ARBA" id="ARBA00023014"/>
    </source>
</evidence>
<accession>A0A347WG52</accession>
<comment type="similarity">
    <text evidence="2">Belongs to the complex I 75 kDa subunit family.</text>
</comment>
<dbReference type="PANTHER" id="PTHR43105">
    <property type="entry name" value="RESPIRATORY NITRATE REDUCTASE"/>
    <property type="match status" value="1"/>
</dbReference>
<dbReference type="SUPFAM" id="SSF54292">
    <property type="entry name" value="2Fe-2S ferredoxin-like"/>
    <property type="match status" value="1"/>
</dbReference>
<dbReference type="GO" id="GO:0042773">
    <property type="term" value="P:ATP synthesis coupled electron transport"/>
    <property type="evidence" value="ECO:0007669"/>
    <property type="project" value="InterPro"/>
</dbReference>
<keyword evidence="7" id="KW-0479">Metal-binding</keyword>
<dbReference type="PROSITE" id="PS51669">
    <property type="entry name" value="4FE4S_MOW_BIS_MGD"/>
    <property type="match status" value="1"/>
</dbReference>
<dbReference type="InterPro" id="IPR054351">
    <property type="entry name" value="NADH_UbQ_OxRdtase_ferredoxin"/>
</dbReference>
<evidence type="ECO:0000256" key="2">
    <source>
        <dbReference type="ARBA" id="ARBA00005404"/>
    </source>
</evidence>
<comment type="subunit">
    <text evidence="12">Composed of 13 different subunits. Subunits NuoCD, E, F, and G constitute the peripheral sector of the complex.</text>
</comment>
<keyword evidence="20" id="KW-0614">Plasmid</keyword>
<dbReference type="PROSITE" id="PS51085">
    <property type="entry name" value="2FE2S_FER_2"/>
    <property type="match status" value="1"/>
</dbReference>
<dbReference type="Pfam" id="PF13510">
    <property type="entry name" value="Fer2_4"/>
    <property type="match status" value="1"/>
</dbReference>
<feature type="domain" description="4Fe-4S Mo/W bis-MGD-type" evidence="18">
    <location>
        <begin position="221"/>
        <end position="277"/>
    </location>
</feature>
<dbReference type="PANTHER" id="PTHR43105:SF10">
    <property type="entry name" value="NADH-QUINONE OXIDOREDUCTASE SUBUNIT G"/>
    <property type="match status" value="1"/>
</dbReference>
<dbReference type="GO" id="GO:0046872">
    <property type="term" value="F:metal ion binding"/>
    <property type="evidence" value="ECO:0007669"/>
    <property type="project" value="UniProtKB-KW"/>
</dbReference>
<dbReference type="FunFam" id="3.10.20.740:FF:000002">
    <property type="entry name" value="NADH-quinone oxidoreductase"/>
    <property type="match status" value="1"/>
</dbReference>
<evidence type="ECO:0000256" key="8">
    <source>
        <dbReference type="ARBA" id="ARBA00022967"/>
    </source>
</evidence>
<comment type="catalytic activity">
    <reaction evidence="16">
        <text>a quinone + NADH + 5 H(+)(in) = a quinol + NAD(+) + 4 H(+)(out)</text>
        <dbReference type="Rhea" id="RHEA:57888"/>
        <dbReference type="ChEBI" id="CHEBI:15378"/>
        <dbReference type="ChEBI" id="CHEBI:24646"/>
        <dbReference type="ChEBI" id="CHEBI:57540"/>
        <dbReference type="ChEBI" id="CHEBI:57945"/>
        <dbReference type="ChEBI" id="CHEBI:132124"/>
    </reaction>
</comment>
<dbReference type="Pfam" id="PF04879">
    <property type="entry name" value="Molybdop_Fe4S4"/>
    <property type="match status" value="1"/>
</dbReference>
<dbReference type="KEGG" id="ksc:CD178_03101"/>
<evidence type="ECO:0000256" key="1">
    <source>
        <dbReference type="ARBA" id="ARBA00001966"/>
    </source>
</evidence>
<evidence type="ECO:0000259" key="18">
    <source>
        <dbReference type="PROSITE" id="PS51669"/>
    </source>
</evidence>
<evidence type="ECO:0000259" key="17">
    <source>
        <dbReference type="PROSITE" id="PS51085"/>
    </source>
</evidence>
<evidence type="ECO:0000256" key="13">
    <source>
        <dbReference type="ARBA" id="ARBA00031577"/>
    </source>
</evidence>
<dbReference type="GO" id="GO:0048038">
    <property type="term" value="F:quinone binding"/>
    <property type="evidence" value="ECO:0007669"/>
    <property type="project" value="UniProtKB-KW"/>
</dbReference>
<keyword evidence="10" id="KW-0411">Iron-sulfur</keyword>
<dbReference type="PROSITE" id="PS00641">
    <property type="entry name" value="COMPLEX1_75K_1"/>
    <property type="match status" value="1"/>
</dbReference>
<evidence type="ECO:0000256" key="12">
    <source>
        <dbReference type="ARBA" id="ARBA00026021"/>
    </source>
</evidence>
<dbReference type="Pfam" id="PF10588">
    <property type="entry name" value="NADH-G_4Fe-4S_3"/>
    <property type="match status" value="1"/>
</dbReference>
<geneLocation type="plasmid" evidence="20 21">
    <name>unnamed1</name>
</geneLocation>
<dbReference type="SUPFAM" id="SSF54862">
    <property type="entry name" value="4Fe-4S ferredoxins"/>
    <property type="match status" value="1"/>
</dbReference>
<proteinExistence type="inferred from homology"/>
<feature type="domain" description="4Fe-4S His(Cys)3-ligated-type" evidence="19">
    <location>
        <begin position="83"/>
        <end position="122"/>
    </location>
</feature>
<evidence type="ECO:0000256" key="14">
    <source>
        <dbReference type="ARBA" id="ARBA00032783"/>
    </source>
</evidence>
<organism evidence="20 21">
    <name type="scientific">Komagataeibacter saccharivorans</name>
    <dbReference type="NCBI Taxonomy" id="265959"/>
    <lineage>
        <taxon>Bacteria</taxon>
        <taxon>Pseudomonadati</taxon>
        <taxon>Pseudomonadota</taxon>
        <taxon>Alphaproteobacteria</taxon>
        <taxon>Acetobacterales</taxon>
        <taxon>Acetobacteraceae</taxon>
        <taxon>Komagataeibacter</taxon>
    </lineage>
</organism>
<dbReference type="EMBL" id="CP023037">
    <property type="protein sequence ID" value="AXY23845.1"/>
    <property type="molecule type" value="Genomic_DNA"/>
</dbReference>
<dbReference type="GO" id="GO:0051539">
    <property type="term" value="F:4 iron, 4 sulfur cluster binding"/>
    <property type="evidence" value="ECO:0007669"/>
    <property type="project" value="UniProtKB-KW"/>
</dbReference>
<dbReference type="InterPro" id="IPR000283">
    <property type="entry name" value="NADH_UbQ_OxRdtase_75kDa_su_CS"/>
</dbReference>
<dbReference type="Pfam" id="PF22117">
    <property type="entry name" value="Fer4_Nqo3"/>
    <property type="match status" value="1"/>
</dbReference>
<evidence type="ECO:0000256" key="7">
    <source>
        <dbReference type="ARBA" id="ARBA00022723"/>
    </source>
</evidence>
<evidence type="ECO:0000256" key="9">
    <source>
        <dbReference type="ARBA" id="ARBA00023004"/>
    </source>
</evidence>
<protein>
    <recommendedName>
        <fullName evidence="3">NADH-quinone oxidoreductase subunit G</fullName>
    </recommendedName>
    <alternativeName>
        <fullName evidence="13">NADH dehydrogenase I subunit G</fullName>
    </alternativeName>
    <alternativeName>
        <fullName evidence="14">NDH-1 subunit G</fullName>
    </alternativeName>
</protein>
<dbReference type="Gene3D" id="3.10.20.740">
    <property type="match status" value="1"/>
</dbReference>
<dbReference type="SUPFAM" id="SSF53706">
    <property type="entry name" value="Formate dehydrogenase/DMSO reductase, domains 1-3"/>
    <property type="match status" value="1"/>
</dbReference>
<dbReference type="SMART" id="SM00926">
    <property type="entry name" value="Molybdop_Fe4S4"/>
    <property type="match status" value="1"/>
</dbReference>
<evidence type="ECO:0000313" key="21">
    <source>
        <dbReference type="Proteomes" id="UP000264120"/>
    </source>
</evidence>
<evidence type="ECO:0000259" key="19">
    <source>
        <dbReference type="PROSITE" id="PS51839"/>
    </source>
</evidence>
<dbReference type="PROSITE" id="PS00643">
    <property type="entry name" value="COMPLEX1_75K_3"/>
    <property type="match status" value="1"/>
</dbReference>
<dbReference type="GO" id="GO:0003954">
    <property type="term" value="F:NADH dehydrogenase activity"/>
    <property type="evidence" value="ECO:0007669"/>
    <property type="project" value="TreeGrafter"/>
</dbReference>